<keyword evidence="3" id="KW-1185">Reference proteome</keyword>
<dbReference type="Proteomes" id="UP000528322">
    <property type="component" value="Unassembled WGS sequence"/>
</dbReference>
<dbReference type="Pfam" id="PF00849">
    <property type="entry name" value="PseudoU_synth_2"/>
    <property type="match status" value="1"/>
</dbReference>
<evidence type="ECO:0000313" key="2">
    <source>
        <dbReference type="EMBL" id="MBB5022312.1"/>
    </source>
</evidence>
<dbReference type="GO" id="GO:0003723">
    <property type="term" value="F:RNA binding"/>
    <property type="evidence" value="ECO:0007669"/>
    <property type="project" value="InterPro"/>
</dbReference>
<dbReference type="GO" id="GO:0006396">
    <property type="term" value="P:RNA processing"/>
    <property type="evidence" value="ECO:0007669"/>
    <property type="project" value="UniProtKB-ARBA"/>
</dbReference>
<comment type="caution">
    <text evidence="2">The sequence shown here is derived from an EMBL/GenBank/DDBJ whole genome shotgun (WGS) entry which is preliminary data.</text>
</comment>
<dbReference type="SUPFAM" id="SSF55120">
    <property type="entry name" value="Pseudouridine synthase"/>
    <property type="match status" value="1"/>
</dbReference>
<dbReference type="GO" id="GO:0160140">
    <property type="term" value="F:23S rRNA pseudouridine(1911/1915/1917) synthase activity"/>
    <property type="evidence" value="ECO:0007669"/>
    <property type="project" value="UniProtKB-EC"/>
</dbReference>
<dbReference type="EMBL" id="JACHID010000009">
    <property type="protein sequence ID" value="MBB5022312.1"/>
    <property type="molecule type" value="Genomic_DNA"/>
</dbReference>
<dbReference type="GO" id="GO:0001522">
    <property type="term" value="P:pseudouridine synthesis"/>
    <property type="evidence" value="ECO:0007669"/>
    <property type="project" value="InterPro"/>
</dbReference>
<evidence type="ECO:0000313" key="3">
    <source>
        <dbReference type="Proteomes" id="UP000528322"/>
    </source>
</evidence>
<keyword evidence="2" id="KW-0413">Isomerase</keyword>
<dbReference type="InterPro" id="IPR006145">
    <property type="entry name" value="PsdUridine_synth_RsuA/RluA"/>
</dbReference>
<accession>A0A7W7Y5E0</accession>
<dbReference type="InterPro" id="IPR006224">
    <property type="entry name" value="PsdUridine_synth_RluA-like_CS"/>
</dbReference>
<reference evidence="2 3" key="1">
    <citation type="submission" date="2020-08" db="EMBL/GenBank/DDBJ databases">
        <title>Genomic Encyclopedia of Type Strains, Phase IV (KMG-IV): sequencing the most valuable type-strain genomes for metagenomic binning, comparative biology and taxonomic classification.</title>
        <authorList>
            <person name="Goeker M."/>
        </authorList>
    </citation>
    <scope>NUCLEOTIDE SEQUENCE [LARGE SCALE GENOMIC DNA]</scope>
    <source>
        <strain evidence="2 3">DSM 22071</strain>
    </source>
</reference>
<name>A0A7W7Y5E0_9BACT</name>
<dbReference type="EC" id="5.4.99.23" evidence="2"/>
<proteinExistence type="predicted"/>
<feature type="domain" description="Pseudouridine synthase RsuA/RluA-like" evidence="1">
    <location>
        <begin position="12"/>
        <end position="162"/>
    </location>
</feature>
<evidence type="ECO:0000259" key="1">
    <source>
        <dbReference type="Pfam" id="PF00849"/>
    </source>
</evidence>
<dbReference type="CDD" id="cd02869">
    <property type="entry name" value="PseudoU_synth_RluA_like"/>
    <property type="match status" value="1"/>
</dbReference>
<dbReference type="AlphaFoldDB" id="A0A7W7Y5E0"/>
<dbReference type="Gene3D" id="3.30.2350.10">
    <property type="entry name" value="Pseudouridine synthase"/>
    <property type="match status" value="1"/>
</dbReference>
<protein>
    <submittedName>
        <fullName evidence="2">23S rRNA pseudouridine1911/1915/1917 synthase</fullName>
        <ecNumber evidence="2">5.4.99.23</ecNumber>
    </submittedName>
</protein>
<gene>
    <name evidence="2" type="ORF">HNR37_001644</name>
</gene>
<sequence>MQDIQILHEDNHTVVVFKPPGIPMQPDSSGDMSLLDMVRKSLARRHYKTGNVFVGMVQRLDRPVSGLVVLGRTSKGASRLSDQIRRHQVQKRYLALVHGRIEPSKAECSDFMSSDEKGSRIDPHGKLARLFYQVLWHDEAHSLLEVELKTGRKHQIRLQLAQRGHPIVGDLRYGAPEPLADRSIALCAWRLAYAHPTRSDMVALELPDSLLPAAVLQLPWRPAVGEWP</sequence>
<dbReference type="PANTHER" id="PTHR21600">
    <property type="entry name" value="MITOCHONDRIAL RNA PSEUDOURIDINE SYNTHASE"/>
    <property type="match status" value="1"/>
</dbReference>
<dbReference type="InterPro" id="IPR050188">
    <property type="entry name" value="RluA_PseudoU_synthase"/>
</dbReference>
<dbReference type="InterPro" id="IPR020103">
    <property type="entry name" value="PsdUridine_synth_cat_dom_sf"/>
</dbReference>
<dbReference type="PROSITE" id="PS01129">
    <property type="entry name" value="PSI_RLU"/>
    <property type="match status" value="1"/>
</dbReference>
<organism evidence="2 3">
    <name type="scientific">Desulfurispira natronophila</name>
    <dbReference type="NCBI Taxonomy" id="682562"/>
    <lineage>
        <taxon>Bacteria</taxon>
        <taxon>Pseudomonadati</taxon>
        <taxon>Chrysiogenota</taxon>
        <taxon>Chrysiogenia</taxon>
        <taxon>Chrysiogenales</taxon>
        <taxon>Chrysiogenaceae</taxon>
        <taxon>Desulfurispira</taxon>
    </lineage>
</organism>
<dbReference type="RefSeq" id="WP_183732593.1">
    <property type="nucleotide sequence ID" value="NZ_JACHID010000009.1"/>
</dbReference>